<keyword evidence="1" id="KW-0472">Membrane</keyword>
<gene>
    <name evidence="2" type="ORF">pEaSNUABM17_00267</name>
</gene>
<evidence type="ECO:0000313" key="3">
    <source>
        <dbReference type="Proteomes" id="UP000827911"/>
    </source>
</evidence>
<evidence type="ECO:0000256" key="1">
    <source>
        <dbReference type="SAM" id="Phobius"/>
    </source>
</evidence>
<dbReference type="EMBL" id="MZ443777">
    <property type="protein sequence ID" value="QZE57813.1"/>
    <property type="molecule type" value="Genomic_DNA"/>
</dbReference>
<accession>A0AAE7XLH1</accession>
<feature type="transmembrane region" description="Helical" evidence="1">
    <location>
        <begin position="6"/>
        <end position="25"/>
    </location>
</feature>
<evidence type="ECO:0000313" key="2">
    <source>
        <dbReference type="EMBL" id="QZE57813.1"/>
    </source>
</evidence>
<name>A0AAE7XLH1_9CAUD</name>
<organism evidence="2 3">
    <name type="scientific">Erwinia phage pEa_SNUABM_17</name>
    <dbReference type="NCBI Taxonomy" id="2869545"/>
    <lineage>
        <taxon>Viruses</taxon>
        <taxon>Duplodnaviria</taxon>
        <taxon>Heunggongvirae</taxon>
        <taxon>Uroviricota</taxon>
        <taxon>Caudoviricetes</taxon>
        <taxon>Alexandravirus</taxon>
        <taxon>Alexandravirus SNUABM17</taxon>
    </lineage>
</organism>
<sequence length="147" mass="17442">MTIYWPTILICLTPLLACYATIPWFRAAVDRRLMFKPFDYDALTDIYANGMPERMRIECLHAKYTAFQENHSHVDIFPHKENVATLRFRVDEEFPIARIFHDVLVGNYNAFGLKTKKAPTISINQSVYRVLDFEYDDQYLFIYVKHH</sequence>
<keyword evidence="1" id="KW-0812">Transmembrane</keyword>
<protein>
    <submittedName>
        <fullName evidence="2">Uncharacterized protein</fullName>
    </submittedName>
</protein>
<dbReference type="Proteomes" id="UP000827911">
    <property type="component" value="Segment"/>
</dbReference>
<keyword evidence="3" id="KW-1185">Reference proteome</keyword>
<proteinExistence type="predicted"/>
<keyword evidence="1" id="KW-1133">Transmembrane helix</keyword>
<reference evidence="2 3" key="1">
    <citation type="submission" date="2021-06" db="EMBL/GenBank/DDBJ databases">
        <title>Complete genome sequence of Erwinia phage pEa_SNUABM_17.</title>
        <authorList>
            <person name="Kim S.G."/>
            <person name="Park S.C."/>
        </authorList>
    </citation>
    <scope>NUCLEOTIDE SEQUENCE [LARGE SCALE GENOMIC DNA]</scope>
</reference>